<feature type="domain" description="CAF17 C-terminal" evidence="2">
    <location>
        <begin position="206"/>
        <end position="270"/>
    </location>
</feature>
<dbReference type="InterPro" id="IPR017703">
    <property type="entry name" value="YgfZ/GCV_T_CS"/>
</dbReference>
<dbReference type="AlphaFoldDB" id="A0A4S2GZG5"/>
<name>A0A4S2GZG5_9PROT</name>
<dbReference type="SUPFAM" id="SSF103025">
    <property type="entry name" value="Folate-binding domain"/>
    <property type="match status" value="1"/>
</dbReference>
<dbReference type="InterPro" id="IPR057460">
    <property type="entry name" value="CAF17_C"/>
</dbReference>
<dbReference type="PANTHER" id="PTHR22602:SF0">
    <property type="entry name" value="TRANSFERASE CAF17, MITOCHONDRIAL-RELATED"/>
    <property type="match status" value="1"/>
</dbReference>
<sequence>MSEAGFLTSLPERAVIEITGEEAKDFLQRVITQGPQGVEPGKALASALLTPQGKVIADLILFDNGQGGLFVDIPGAQAEDLLKRFKLYKLRARAGIGLRADLAVAQARGDEQEQDLAAVAHAIAPDPRHAAMGRRAIVNAGGPVDREAYDAARIAAGLPECGKDYGPAEVFSTDVNHDLVGAINYRKGCFVGQEVASRMHRKGGVRKRTIRLAADMVLEPGTPVSVGETPVGEISSARAGRALARVRIDRLKAGLEENNLPHADGVRLEVLEDLETI</sequence>
<dbReference type="OrthoDB" id="9796287at2"/>
<comment type="caution">
    <text evidence="3">The sequence shown here is derived from an EMBL/GenBank/DDBJ whole genome shotgun (WGS) entry which is preliminary data.</text>
</comment>
<protein>
    <submittedName>
        <fullName evidence="3">Folate-binding protein</fullName>
    </submittedName>
</protein>
<keyword evidence="4" id="KW-1185">Reference proteome</keyword>
<organism evidence="3 4">
    <name type="scientific">Marinicauda algicola</name>
    <dbReference type="NCBI Taxonomy" id="2029849"/>
    <lineage>
        <taxon>Bacteria</taxon>
        <taxon>Pseudomonadati</taxon>
        <taxon>Pseudomonadota</taxon>
        <taxon>Alphaproteobacteria</taxon>
        <taxon>Maricaulales</taxon>
        <taxon>Maricaulaceae</taxon>
        <taxon>Marinicauda</taxon>
    </lineage>
</organism>
<evidence type="ECO:0000259" key="2">
    <source>
        <dbReference type="Pfam" id="PF25455"/>
    </source>
</evidence>
<dbReference type="EMBL" id="SRXW01000003">
    <property type="protein sequence ID" value="TGY88388.1"/>
    <property type="molecule type" value="Genomic_DNA"/>
</dbReference>
<dbReference type="NCBIfam" id="TIGR03317">
    <property type="entry name" value="ygfZ_signature"/>
    <property type="match status" value="1"/>
</dbReference>
<dbReference type="Pfam" id="PF25455">
    <property type="entry name" value="Beta-barrel_CAF17_C"/>
    <property type="match status" value="1"/>
</dbReference>
<evidence type="ECO:0000313" key="3">
    <source>
        <dbReference type="EMBL" id="TGY88388.1"/>
    </source>
</evidence>
<gene>
    <name evidence="3" type="ORF">E5163_11245</name>
</gene>
<reference evidence="3 4" key="1">
    <citation type="journal article" date="2017" name="Int. J. Syst. Evol. Microbiol.">
        <title>Marinicauda algicola sp. nov., isolated from a marine red alga Rhodosorus marinus.</title>
        <authorList>
            <person name="Jeong S.E."/>
            <person name="Jeon S.H."/>
            <person name="Chun B.H."/>
            <person name="Kim D.W."/>
            <person name="Jeon C.O."/>
        </authorList>
    </citation>
    <scope>NUCLEOTIDE SEQUENCE [LARGE SCALE GENOMIC DNA]</scope>
    <source>
        <strain evidence="3 4">JCM 31718</strain>
    </source>
</reference>
<evidence type="ECO:0000313" key="4">
    <source>
        <dbReference type="Proteomes" id="UP000308054"/>
    </source>
</evidence>
<proteinExistence type="predicted"/>
<dbReference type="InterPro" id="IPR027266">
    <property type="entry name" value="TrmE/GcvT-like"/>
</dbReference>
<dbReference type="RefSeq" id="WP_135996234.1">
    <property type="nucleotide sequence ID" value="NZ_CP071057.1"/>
</dbReference>
<dbReference type="Proteomes" id="UP000308054">
    <property type="component" value="Unassembled WGS sequence"/>
</dbReference>
<dbReference type="PIRSF" id="PIRSF006487">
    <property type="entry name" value="GcvT"/>
    <property type="match status" value="1"/>
</dbReference>
<keyword evidence="1" id="KW-0809">Transit peptide</keyword>
<evidence type="ECO:0000256" key="1">
    <source>
        <dbReference type="ARBA" id="ARBA00022946"/>
    </source>
</evidence>
<dbReference type="PANTHER" id="PTHR22602">
    <property type="entry name" value="TRANSFERASE CAF17, MITOCHONDRIAL-RELATED"/>
    <property type="match status" value="1"/>
</dbReference>
<dbReference type="InterPro" id="IPR045179">
    <property type="entry name" value="YgfZ/GcvT"/>
</dbReference>
<accession>A0A4S2GZG5</accession>
<dbReference type="GO" id="GO:0016226">
    <property type="term" value="P:iron-sulfur cluster assembly"/>
    <property type="evidence" value="ECO:0007669"/>
    <property type="project" value="TreeGrafter"/>
</dbReference>
<dbReference type="Gene3D" id="3.30.1360.120">
    <property type="entry name" value="Probable tRNA modification gtpase trme, domain 1"/>
    <property type="match status" value="2"/>
</dbReference>